<feature type="transmembrane region" description="Helical" evidence="1">
    <location>
        <begin position="12"/>
        <end position="31"/>
    </location>
</feature>
<comment type="caution">
    <text evidence="2">The sequence shown here is derived from an EMBL/GenBank/DDBJ whole genome shotgun (WGS) entry which is preliminary data.</text>
</comment>
<keyword evidence="3" id="KW-1185">Reference proteome</keyword>
<dbReference type="AlphaFoldDB" id="A0A2P8GJB4"/>
<keyword evidence="1" id="KW-0472">Membrane</keyword>
<name>A0A2P8GJB4_9BACT</name>
<gene>
    <name evidence="2" type="ORF">CLV60_101427</name>
</gene>
<organism evidence="2 3">
    <name type="scientific">Dyadobacter jiangsuensis</name>
    <dbReference type="NCBI Taxonomy" id="1591085"/>
    <lineage>
        <taxon>Bacteria</taxon>
        <taxon>Pseudomonadati</taxon>
        <taxon>Bacteroidota</taxon>
        <taxon>Cytophagia</taxon>
        <taxon>Cytophagales</taxon>
        <taxon>Spirosomataceae</taxon>
        <taxon>Dyadobacter</taxon>
    </lineage>
</organism>
<evidence type="ECO:0000256" key="1">
    <source>
        <dbReference type="SAM" id="Phobius"/>
    </source>
</evidence>
<sequence>MTSVTEGWLPSAINFTITIFALQHQNFILPLKLNKKVKV</sequence>
<evidence type="ECO:0000313" key="2">
    <source>
        <dbReference type="EMBL" id="PSL34058.1"/>
    </source>
</evidence>
<accession>A0A2P8GJB4</accession>
<reference evidence="2 3" key="1">
    <citation type="submission" date="2018-03" db="EMBL/GenBank/DDBJ databases">
        <title>Genomic Encyclopedia of Archaeal and Bacterial Type Strains, Phase II (KMG-II): from individual species to whole genera.</title>
        <authorList>
            <person name="Goeker M."/>
        </authorList>
    </citation>
    <scope>NUCLEOTIDE SEQUENCE [LARGE SCALE GENOMIC DNA]</scope>
    <source>
        <strain evidence="2 3">DSM 29057</strain>
    </source>
</reference>
<evidence type="ECO:0000313" key="3">
    <source>
        <dbReference type="Proteomes" id="UP000241964"/>
    </source>
</evidence>
<proteinExistence type="predicted"/>
<keyword evidence="1" id="KW-1133">Transmembrane helix</keyword>
<protein>
    <submittedName>
        <fullName evidence="2">Uncharacterized protein</fullName>
    </submittedName>
</protein>
<dbReference type="EMBL" id="PYAS01000001">
    <property type="protein sequence ID" value="PSL34058.1"/>
    <property type="molecule type" value="Genomic_DNA"/>
</dbReference>
<keyword evidence="1" id="KW-0812">Transmembrane</keyword>
<dbReference type="Proteomes" id="UP000241964">
    <property type="component" value="Unassembled WGS sequence"/>
</dbReference>